<feature type="transmembrane region" description="Helical" evidence="3">
    <location>
        <begin position="41"/>
        <end position="60"/>
    </location>
</feature>
<dbReference type="Gene3D" id="1.25.40.10">
    <property type="entry name" value="Tetratricopeptide repeat domain"/>
    <property type="match status" value="3"/>
</dbReference>
<gene>
    <name evidence="4" type="ORF">UX45_C0039G0003</name>
</gene>
<feature type="transmembrane region" description="Helical" evidence="3">
    <location>
        <begin position="172"/>
        <end position="193"/>
    </location>
</feature>
<protein>
    <submittedName>
        <fullName evidence="4">TPR Domain containing protein</fullName>
    </submittedName>
</protein>
<organism evidence="4 5">
    <name type="scientific">Candidatus Uhrbacteria bacterium GW2011_GWF2_46_218</name>
    <dbReference type="NCBI Taxonomy" id="1619001"/>
    <lineage>
        <taxon>Bacteria</taxon>
        <taxon>Candidatus Uhriibacteriota</taxon>
    </lineage>
</organism>
<dbReference type="PATRIC" id="fig|1619001.3.peg.1064"/>
<sequence>MKLLGLFPKVARASLYLLFFLVPLFFLPWTSDVIEVNKQMLFVVLSVLGLLSWLGTMVFSKQLSFKAGWLNVVPGAFLLSVLVSSILSVSGYQTWVGQISQEYTSFLSIALFILFFYFVMHEASDTRVQRNVLVALLLSSAISGLVTLFGMFDLLHLPFAFAASKGFNTIGTINSFIGFSSVVMFLGFAMWMVSHKGEDRMIPSNGFGIFQRALIVIVTLVTLVSLVAVDFWVFWVLNIVGVALLAVFSFVETQAFPHPKRFILPLIVLLASLVFLFFGTPLKLGLPVVVTPTYTTSLQITVDSLSGGAHRILFGTGPGTFLYDYLMYRPQEVNQSVFWDLRFDRAKSSVLTMGATMGVLGVLSWLTLMVWVGIKTLGRLLRYRGHEEWNLTYVVFVGWFMTFLYHFLYTTNFTLQFLMWGLTGLLAALIMTKIWETDFSRSPRLGLSISFAFVVLAVGLLASLFVSGMRYTAEVSFVKAVELDSAGANIDQVVEKLNTAVMFNGLSDRYYRNLSTAALIQARNAIVAVEGDMTDEQKQAIVGYVSTSVQASAKAVQLEPAYASNWSAQGSIYRDLMSFAQGAEDAAAASYLKAIELDPVSPVNHTNLGRLYLSVADRARELKNADSADLVKTATEQEKVLLTQAEEEFNKAITLKGDYAPAHYYLAAVYERQGKLEDAASRLIALVKYQPTNIGLGFQLSILFIQLEEYDAARNLLEQIVTLRPEYSNALWYLSAVYEIQGDMEKAAEMATRVAELNPGNELVEDRLRALDAGTGFEEIPSPVEEGEEGATQSDEGEIVEE</sequence>
<dbReference type="SUPFAM" id="SSF48452">
    <property type="entry name" value="TPR-like"/>
    <property type="match status" value="1"/>
</dbReference>
<feature type="repeat" description="TPR" evidence="1">
    <location>
        <begin position="728"/>
        <end position="761"/>
    </location>
</feature>
<accession>A0A0G1RL00</accession>
<feature type="transmembrane region" description="Helical" evidence="3">
    <location>
        <begin position="415"/>
        <end position="435"/>
    </location>
</feature>
<keyword evidence="3" id="KW-1133">Transmembrane helix</keyword>
<comment type="caution">
    <text evidence="4">The sequence shown here is derived from an EMBL/GenBank/DDBJ whole genome shotgun (WGS) entry which is preliminary data.</text>
</comment>
<dbReference type="Pfam" id="PF13432">
    <property type="entry name" value="TPR_16"/>
    <property type="match status" value="1"/>
</dbReference>
<feature type="transmembrane region" description="Helical" evidence="3">
    <location>
        <begin position="103"/>
        <end position="120"/>
    </location>
</feature>
<dbReference type="PANTHER" id="PTHR37422:SF13">
    <property type="entry name" value="LIPOPOLYSACCHARIDE BIOSYNTHESIS PROTEIN PA4999-RELATED"/>
    <property type="match status" value="1"/>
</dbReference>
<feature type="transmembrane region" description="Helical" evidence="3">
    <location>
        <begin position="132"/>
        <end position="152"/>
    </location>
</feature>
<feature type="transmembrane region" description="Helical" evidence="3">
    <location>
        <begin position="447"/>
        <end position="466"/>
    </location>
</feature>
<dbReference type="Proteomes" id="UP000034705">
    <property type="component" value="Unassembled WGS sequence"/>
</dbReference>
<dbReference type="PANTHER" id="PTHR37422">
    <property type="entry name" value="TEICHURONIC ACID BIOSYNTHESIS PROTEIN TUAE"/>
    <property type="match status" value="1"/>
</dbReference>
<evidence type="ECO:0000313" key="5">
    <source>
        <dbReference type="Proteomes" id="UP000034705"/>
    </source>
</evidence>
<feature type="transmembrane region" description="Helical" evidence="3">
    <location>
        <begin position="391"/>
        <end position="409"/>
    </location>
</feature>
<feature type="compositionally biased region" description="Acidic residues" evidence="2">
    <location>
        <begin position="785"/>
        <end position="802"/>
    </location>
</feature>
<keyword evidence="3" id="KW-0472">Membrane</keyword>
<proteinExistence type="predicted"/>
<keyword evidence="1" id="KW-0802">TPR repeat</keyword>
<dbReference type="InterPro" id="IPR019734">
    <property type="entry name" value="TPR_rpt"/>
</dbReference>
<feature type="transmembrane region" description="Helical" evidence="3">
    <location>
        <begin position="263"/>
        <end position="282"/>
    </location>
</feature>
<reference evidence="4 5" key="1">
    <citation type="journal article" date="2015" name="Nature">
        <title>rRNA introns, odd ribosomes, and small enigmatic genomes across a large radiation of phyla.</title>
        <authorList>
            <person name="Brown C.T."/>
            <person name="Hug L.A."/>
            <person name="Thomas B.C."/>
            <person name="Sharon I."/>
            <person name="Castelle C.J."/>
            <person name="Singh A."/>
            <person name="Wilkins M.J."/>
            <person name="Williams K.H."/>
            <person name="Banfield J.F."/>
        </authorList>
    </citation>
    <scope>NUCLEOTIDE SEQUENCE [LARGE SCALE GENOMIC DNA]</scope>
</reference>
<dbReference type="InterPro" id="IPR051533">
    <property type="entry name" value="WaaL-like"/>
</dbReference>
<feature type="transmembrane region" description="Helical" evidence="3">
    <location>
        <begin position="72"/>
        <end position="91"/>
    </location>
</feature>
<feature type="transmembrane region" description="Helical" evidence="3">
    <location>
        <begin position="232"/>
        <end position="251"/>
    </location>
</feature>
<dbReference type="PROSITE" id="PS50005">
    <property type="entry name" value="TPR"/>
    <property type="match status" value="2"/>
</dbReference>
<evidence type="ECO:0000256" key="1">
    <source>
        <dbReference type="PROSITE-ProRule" id="PRU00339"/>
    </source>
</evidence>
<feature type="transmembrane region" description="Helical" evidence="3">
    <location>
        <begin position="12"/>
        <end position="29"/>
    </location>
</feature>
<feature type="region of interest" description="Disordered" evidence="2">
    <location>
        <begin position="775"/>
        <end position="802"/>
    </location>
</feature>
<evidence type="ECO:0000256" key="3">
    <source>
        <dbReference type="SAM" id="Phobius"/>
    </source>
</evidence>
<dbReference type="AlphaFoldDB" id="A0A0G1RL00"/>
<keyword evidence="3" id="KW-0812">Transmembrane</keyword>
<dbReference type="EMBL" id="LCMG01000039">
    <property type="protein sequence ID" value="KKU30643.1"/>
    <property type="molecule type" value="Genomic_DNA"/>
</dbReference>
<feature type="transmembrane region" description="Helical" evidence="3">
    <location>
        <begin position="350"/>
        <end position="371"/>
    </location>
</feature>
<dbReference type="InterPro" id="IPR011990">
    <property type="entry name" value="TPR-like_helical_dom_sf"/>
</dbReference>
<name>A0A0G1RL00_9BACT</name>
<dbReference type="SMART" id="SM00028">
    <property type="entry name" value="TPR"/>
    <property type="match status" value="4"/>
</dbReference>
<evidence type="ECO:0000256" key="2">
    <source>
        <dbReference type="SAM" id="MobiDB-lite"/>
    </source>
</evidence>
<feature type="transmembrane region" description="Helical" evidence="3">
    <location>
        <begin position="205"/>
        <end position="226"/>
    </location>
</feature>
<evidence type="ECO:0000313" key="4">
    <source>
        <dbReference type="EMBL" id="KKU30643.1"/>
    </source>
</evidence>
<feature type="repeat" description="TPR" evidence="1">
    <location>
        <begin position="660"/>
        <end position="693"/>
    </location>
</feature>